<reference evidence="3 4" key="1">
    <citation type="submission" date="2016-10" db="EMBL/GenBank/DDBJ databases">
        <title>Description of Gloeomargarita lithophora gen. nov., sp. nov., a thylakoid-bearing basal-branching cyanobacterium with intracellular carbonates, and proposal for Gloeomargaritales ord. nov.</title>
        <authorList>
            <person name="Moreira D."/>
            <person name="Tavera R."/>
            <person name="Benzerara K."/>
            <person name="Skouri-Panet F."/>
            <person name="Couradeau E."/>
            <person name="Gerard E."/>
            <person name="Loussert C."/>
            <person name="Novelo E."/>
            <person name="Zivanovic Y."/>
            <person name="Lopez-Garcia P."/>
        </authorList>
    </citation>
    <scope>NUCLEOTIDE SEQUENCE [LARGE SCALE GENOMIC DNA]</scope>
    <source>
        <strain evidence="3 4">D10</strain>
    </source>
</reference>
<dbReference type="EMBL" id="CP017675">
    <property type="protein sequence ID" value="APB32997.1"/>
    <property type="molecule type" value="Genomic_DNA"/>
</dbReference>
<organism evidence="3 4">
    <name type="scientific">Gloeomargarita lithophora Alchichica-D10</name>
    <dbReference type="NCBI Taxonomy" id="1188229"/>
    <lineage>
        <taxon>Bacteria</taxon>
        <taxon>Bacillati</taxon>
        <taxon>Cyanobacteriota</taxon>
        <taxon>Cyanophyceae</taxon>
        <taxon>Gloeomargaritales</taxon>
        <taxon>Gloeomargaritaceae</taxon>
        <taxon>Gloeomargarita</taxon>
    </lineage>
</organism>
<dbReference type="OrthoDB" id="424390at2"/>
<feature type="transmembrane region" description="Helical" evidence="2">
    <location>
        <begin position="162"/>
        <end position="188"/>
    </location>
</feature>
<keyword evidence="2" id="KW-0812">Transmembrane</keyword>
<feature type="transmembrane region" description="Helical" evidence="2">
    <location>
        <begin position="132"/>
        <end position="150"/>
    </location>
</feature>
<dbReference type="Proteomes" id="UP000180235">
    <property type="component" value="Chromosome"/>
</dbReference>
<dbReference type="KEGG" id="glt:GlitD10_0683"/>
<feature type="compositionally biased region" description="Basic and acidic residues" evidence="1">
    <location>
        <begin position="52"/>
        <end position="66"/>
    </location>
</feature>
<name>A0A1J0AAQ9_9CYAN</name>
<gene>
    <name evidence="3" type="ORF">GlitD10_0683</name>
</gene>
<dbReference type="AlphaFoldDB" id="A0A1J0AAQ9"/>
<feature type="region of interest" description="Disordered" evidence="1">
    <location>
        <begin position="52"/>
        <end position="86"/>
    </location>
</feature>
<dbReference type="RefSeq" id="WP_071453660.1">
    <property type="nucleotide sequence ID" value="NZ_CP017675.1"/>
</dbReference>
<keyword evidence="2" id="KW-0472">Membrane</keyword>
<keyword evidence="4" id="KW-1185">Reference proteome</keyword>
<proteinExistence type="predicted"/>
<accession>A0A1J0AAQ9</accession>
<sequence length="351" mass="38158">MRLWLGRVGKLNEEETRNIAIWLSRYCAHPSKTLETVQGVFKAAKEAAKERARQEREARLAERESRTTAGGRGQQTTNNSHSPSRARIPFPGQAVSEPVAHPATKIFSLLGLIILTGLVTYIGRAVTFSTDILGMIFFVFTLLSGWYLSICNEIQFLVLGRVSLKALFIHMVIFVVAIIPAIIIYFITLLIMPWIAVAWVGGTAGVIIGSISRSIVRGLGTSEEYEGMSFARFGGLAKLVLGLSLLGIILGIGLGGMPQIGEFNFGNKDGETNPISSRCNAILARYAQGVTVGEIEAIIGKPPSIARTEGFGTAAIIWDYDDIDVYVMSDDLNKRSFALAVECVEPDSDSE</sequence>
<feature type="transmembrane region" description="Helical" evidence="2">
    <location>
        <begin position="106"/>
        <end position="126"/>
    </location>
</feature>
<evidence type="ECO:0000256" key="1">
    <source>
        <dbReference type="SAM" id="MobiDB-lite"/>
    </source>
</evidence>
<evidence type="ECO:0000313" key="3">
    <source>
        <dbReference type="EMBL" id="APB32997.1"/>
    </source>
</evidence>
<evidence type="ECO:0000256" key="2">
    <source>
        <dbReference type="SAM" id="Phobius"/>
    </source>
</evidence>
<evidence type="ECO:0000313" key="4">
    <source>
        <dbReference type="Proteomes" id="UP000180235"/>
    </source>
</evidence>
<feature type="transmembrane region" description="Helical" evidence="2">
    <location>
        <begin position="236"/>
        <end position="257"/>
    </location>
</feature>
<feature type="transmembrane region" description="Helical" evidence="2">
    <location>
        <begin position="194"/>
        <end position="216"/>
    </location>
</feature>
<keyword evidence="2" id="KW-1133">Transmembrane helix</keyword>
<protein>
    <submittedName>
        <fullName evidence="3">Uncharacterized protein</fullName>
    </submittedName>
</protein>